<feature type="transmembrane region" description="Helical" evidence="8">
    <location>
        <begin position="191"/>
        <end position="213"/>
    </location>
</feature>
<name>A0A1W0CFW9_9NEIS</name>
<keyword evidence="5 8" id="KW-0812">Transmembrane</keyword>
<feature type="domain" description="ABC transmembrane type-1" evidence="9">
    <location>
        <begin position="323"/>
        <end position="529"/>
    </location>
</feature>
<feature type="transmembrane region" description="Helical" evidence="8">
    <location>
        <begin position="12"/>
        <end position="33"/>
    </location>
</feature>
<evidence type="ECO:0000256" key="6">
    <source>
        <dbReference type="ARBA" id="ARBA00022989"/>
    </source>
</evidence>
<feature type="transmembrane region" description="Helical" evidence="8">
    <location>
        <begin position="404"/>
        <end position="432"/>
    </location>
</feature>
<dbReference type="SUPFAM" id="SSF161098">
    <property type="entry name" value="MetI-like"/>
    <property type="match status" value="2"/>
</dbReference>
<dbReference type="Proteomes" id="UP000192721">
    <property type="component" value="Unassembled WGS sequence"/>
</dbReference>
<keyword evidence="7 8" id="KW-0472">Membrane</keyword>
<keyword evidence="6 8" id="KW-1133">Transmembrane helix</keyword>
<feature type="domain" description="ABC transmembrane type-1" evidence="9">
    <location>
        <begin position="50"/>
        <end position="253"/>
    </location>
</feature>
<evidence type="ECO:0000256" key="4">
    <source>
        <dbReference type="ARBA" id="ARBA00022519"/>
    </source>
</evidence>
<dbReference type="InterPro" id="IPR035906">
    <property type="entry name" value="MetI-like_sf"/>
</dbReference>
<evidence type="ECO:0000259" key="9">
    <source>
        <dbReference type="PROSITE" id="PS50928"/>
    </source>
</evidence>
<evidence type="ECO:0000313" key="10">
    <source>
        <dbReference type="EMBL" id="OQS33666.1"/>
    </source>
</evidence>
<gene>
    <name evidence="10" type="ORF">B0T45_19965</name>
</gene>
<feature type="transmembrane region" description="Helical" evidence="8">
    <location>
        <begin position="282"/>
        <end position="307"/>
    </location>
</feature>
<feature type="transmembrane region" description="Helical" evidence="8">
    <location>
        <begin position="453"/>
        <end position="475"/>
    </location>
</feature>
<evidence type="ECO:0000256" key="7">
    <source>
        <dbReference type="ARBA" id="ARBA00023136"/>
    </source>
</evidence>
<dbReference type="FunFam" id="1.10.3720.10:FF:000088">
    <property type="entry name" value="Iron(III) ABC transporter, permease protein"/>
    <property type="match status" value="1"/>
</dbReference>
<accession>A0A1W0CFW9</accession>
<feature type="transmembrane region" description="Helical" evidence="8">
    <location>
        <begin position="511"/>
        <end position="530"/>
    </location>
</feature>
<protein>
    <submittedName>
        <fullName evidence="10">ABC transporter permease</fullName>
    </submittedName>
</protein>
<dbReference type="PROSITE" id="PS50928">
    <property type="entry name" value="ABC_TM1"/>
    <property type="match status" value="2"/>
</dbReference>
<feature type="transmembrane region" description="Helical" evidence="8">
    <location>
        <begin position="85"/>
        <end position="109"/>
    </location>
</feature>
<sequence>MIRSLSPWRGLAFGVSLLTVAPLLVILWSLLAPDWEVWRHLYDYTLPELLLNTVYLTGGVGAGVLLLGVPLAWLTAVHDFPGRRFFHWALMLPLAMPAYVLAFSQLGLFDFTGPVQTWLRERFGDSSWVPNIRSTPGVILVMSLAFYPYVYLLARNAFATMGRRALEVGQSLGLSRWQGFRRVALPMARPWIAGGLMLALMETLADFGTVAIFNFDAFTSAIYKAWFSLFSLPAAKQLASLLVLMVLLLLWLEQRSRGRRAYTQAGKAAPQPRLRLEGAAGWLAAAACALVLTLAFALPFGQLLVWAGAHLAEDLDADFFGHVANSLLLASMAAVLVAFIALLLSYATRRDPTRWTRLWSRLATLGYAVPGTVLAVGVFVPVAWFDNLLLDWLRPWLAEDASAVIKGTLLVLMLAYAARFLAVGHSAVDAAMHRISRSQEEAARNMGYSGLRLLARLHLPLLRGGLFTAALMVFVDVMKEMPITLMTRPYGWDTLAVRIFNLTTEGEWERAALPAVAIVLAGLLPVWVLSRQKDAV</sequence>
<evidence type="ECO:0000256" key="8">
    <source>
        <dbReference type="RuleBase" id="RU363032"/>
    </source>
</evidence>
<proteinExistence type="inferred from homology"/>
<dbReference type="Pfam" id="PF00528">
    <property type="entry name" value="BPD_transp_1"/>
    <property type="match status" value="1"/>
</dbReference>
<evidence type="ECO:0000256" key="2">
    <source>
        <dbReference type="ARBA" id="ARBA00022448"/>
    </source>
</evidence>
<comment type="caution">
    <text evidence="10">The sequence shown here is derived from an EMBL/GenBank/DDBJ whole genome shotgun (WGS) entry which is preliminary data.</text>
</comment>
<dbReference type="CDD" id="cd06261">
    <property type="entry name" value="TM_PBP2"/>
    <property type="match status" value="2"/>
</dbReference>
<feature type="transmembrane region" description="Helical" evidence="8">
    <location>
        <begin position="327"/>
        <end position="346"/>
    </location>
</feature>
<reference evidence="10 11" key="1">
    <citation type="submission" date="2017-02" db="EMBL/GenBank/DDBJ databases">
        <title>Chromobacterium haemolyticum H5244.</title>
        <authorList>
            <person name="Gulvik C.A."/>
        </authorList>
    </citation>
    <scope>NUCLEOTIDE SEQUENCE [LARGE SCALE GENOMIC DNA]</scope>
    <source>
        <strain evidence="10 11">H5244</strain>
    </source>
</reference>
<comment type="similarity">
    <text evidence="8">Belongs to the binding-protein-dependent transport system permease family.</text>
</comment>
<dbReference type="GO" id="GO:0055085">
    <property type="term" value="P:transmembrane transport"/>
    <property type="evidence" value="ECO:0007669"/>
    <property type="project" value="InterPro"/>
</dbReference>
<evidence type="ECO:0000256" key="1">
    <source>
        <dbReference type="ARBA" id="ARBA00004429"/>
    </source>
</evidence>
<dbReference type="PANTHER" id="PTHR43357:SF3">
    <property type="entry name" value="FE(3+)-TRANSPORT SYSTEM PERMEASE PROTEIN FBPB 2"/>
    <property type="match status" value="1"/>
</dbReference>
<evidence type="ECO:0000256" key="5">
    <source>
        <dbReference type="ARBA" id="ARBA00022692"/>
    </source>
</evidence>
<dbReference type="RefSeq" id="WP_081556682.1">
    <property type="nucleotide sequence ID" value="NZ_MUKV01000037.1"/>
</dbReference>
<feature type="transmembrane region" description="Helical" evidence="8">
    <location>
        <begin position="358"/>
        <end position="384"/>
    </location>
</feature>
<feature type="transmembrane region" description="Helical" evidence="8">
    <location>
        <begin position="137"/>
        <end position="154"/>
    </location>
</feature>
<comment type="subcellular location">
    <subcellularLocation>
        <location evidence="1">Cell inner membrane</location>
        <topology evidence="1">Multi-pass membrane protein</topology>
    </subcellularLocation>
    <subcellularLocation>
        <location evidence="8">Cell membrane</location>
        <topology evidence="8">Multi-pass membrane protein</topology>
    </subcellularLocation>
</comment>
<feature type="transmembrane region" description="Helical" evidence="8">
    <location>
        <begin position="53"/>
        <end position="73"/>
    </location>
</feature>
<dbReference type="PANTHER" id="PTHR43357">
    <property type="entry name" value="INNER MEMBRANE ABC TRANSPORTER PERMEASE PROTEIN YDCV"/>
    <property type="match status" value="1"/>
</dbReference>
<feature type="transmembrane region" description="Helical" evidence="8">
    <location>
        <begin position="225"/>
        <end position="252"/>
    </location>
</feature>
<dbReference type="Gene3D" id="1.10.3720.10">
    <property type="entry name" value="MetI-like"/>
    <property type="match status" value="2"/>
</dbReference>
<evidence type="ECO:0000256" key="3">
    <source>
        <dbReference type="ARBA" id="ARBA00022475"/>
    </source>
</evidence>
<dbReference type="AlphaFoldDB" id="A0A1W0CFW9"/>
<dbReference type="InterPro" id="IPR000515">
    <property type="entry name" value="MetI-like"/>
</dbReference>
<dbReference type="EMBL" id="MUKV01000037">
    <property type="protein sequence ID" value="OQS33666.1"/>
    <property type="molecule type" value="Genomic_DNA"/>
</dbReference>
<keyword evidence="2 8" id="KW-0813">Transport</keyword>
<keyword evidence="4" id="KW-0997">Cell inner membrane</keyword>
<keyword evidence="3" id="KW-1003">Cell membrane</keyword>
<dbReference type="GO" id="GO:0005886">
    <property type="term" value="C:plasma membrane"/>
    <property type="evidence" value="ECO:0007669"/>
    <property type="project" value="UniProtKB-SubCell"/>
</dbReference>
<organism evidence="10 11">
    <name type="scientific">Chromobacterium haemolyticum</name>
    <dbReference type="NCBI Taxonomy" id="394935"/>
    <lineage>
        <taxon>Bacteria</taxon>
        <taxon>Pseudomonadati</taxon>
        <taxon>Pseudomonadota</taxon>
        <taxon>Betaproteobacteria</taxon>
        <taxon>Neisseriales</taxon>
        <taxon>Chromobacteriaceae</taxon>
        <taxon>Chromobacterium</taxon>
    </lineage>
</organism>
<evidence type="ECO:0000313" key="11">
    <source>
        <dbReference type="Proteomes" id="UP000192721"/>
    </source>
</evidence>